<dbReference type="Gene3D" id="3.30.70.270">
    <property type="match status" value="1"/>
</dbReference>
<dbReference type="PANTHER" id="PTHR45138:SF9">
    <property type="entry name" value="DIGUANYLATE CYCLASE DGCM-RELATED"/>
    <property type="match status" value="1"/>
</dbReference>
<evidence type="ECO:0000256" key="6">
    <source>
        <dbReference type="SAM" id="Phobius"/>
    </source>
</evidence>
<dbReference type="RefSeq" id="WP_210660994.1">
    <property type="nucleotide sequence ID" value="NZ_JAGKSP010000008.1"/>
</dbReference>
<dbReference type="InterPro" id="IPR033479">
    <property type="entry name" value="dCache_1"/>
</dbReference>
<gene>
    <name evidence="8" type="ORF">I8J30_19690</name>
</gene>
<evidence type="ECO:0000259" key="7">
    <source>
        <dbReference type="PROSITE" id="PS50887"/>
    </source>
</evidence>
<comment type="caution">
    <text evidence="8">The sequence shown here is derived from an EMBL/GenBank/DDBJ whole genome shotgun (WGS) entry which is preliminary data.</text>
</comment>
<evidence type="ECO:0000256" key="3">
    <source>
        <dbReference type="ARBA" id="ARBA00022692"/>
    </source>
</evidence>
<feature type="domain" description="GGDEF" evidence="7">
    <location>
        <begin position="393"/>
        <end position="523"/>
    </location>
</feature>
<dbReference type="Pfam" id="PF02743">
    <property type="entry name" value="dCache_1"/>
    <property type="match status" value="1"/>
</dbReference>
<dbReference type="InterPro" id="IPR029151">
    <property type="entry name" value="Sensor-like_sf"/>
</dbReference>
<proteinExistence type="predicted"/>
<dbReference type="PANTHER" id="PTHR45138">
    <property type="entry name" value="REGULATORY COMPONENTS OF SENSORY TRANSDUCTION SYSTEM"/>
    <property type="match status" value="1"/>
</dbReference>
<feature type="transmembrane region" description="Helical" evidence="6">
    <location>
        <begin position="12"/>
        <end position="33"/>
    </location>
</feature>
<dbReference type="CDD" id="cd01949">
    <property type="entry name" value="GGDEF"/>
    <property type="match status" value="1"/>
</dbReference>
<sequence>MLRTKGFSIRTMVSALVVATVVITLGISLLISYRNEKNSLMTMNFQLNHMYTTKISDTVNELFASMKQNLKYNAAHIAKGGLNRSDLDEQVKLIQQTNPMYKAVVVVDRTGKVISIASETDTGLKGKTIETDGAKQALKERKPLISEPYISAANQLIIMVSHPLWGADGEYLGYVGGTIRLHETNLLNTILGDAAQSGNGTYAYVVSASGALLYHPDKSRIGEHDIVNPIFADMLSGHSGVKRIVNSRGVDMLASYTYMKETGWGVVTQTPTDVILTASKRPILRVALYMAPILVLLLLVIYWLIGKMSEPLTKLSNFASVLLTSKSVRDEVPRIHSWNSEANAMHRAFVLAVGQIRRRFDHLSLEAQTDPLTGLYNRRTMDLCIRTWIAEEIPFVIMVLDLDHFKQVNDTYGHEMGDEVLRFLAANMQAQFEANHICCRYGGEEFVVLLPETGLETAMVYAQNLRTIMEETDSPVGRPVTLSMGIARYPDTAQDAAVLFRDADEALYRAKHLGRNRVETANTAASAHML</sequence>
<dbReference type="SUPFAM" id="SSF103190">
    <property type="entry name" value="Sensory domain-like"/>
    <property type="match status" value="2"/>
</dbReference>
<dbReference type="SMART" id="SM00267">
    <property type="entry name" value="GGDEF"/>
    <property type="match status" value="1"/>
</dbReference>
<evidence type="ECO:0000313" key="8">
    <source>
        <dbReference type="EMBL" id="MBP3964951.1"/>
    </source>
</evidence>
<dbReference type="EMBL" id="JAGKSP010000008">
    <property type="protein sequence ID" value="MBP3964951.1"/>
    <property type="molecule type" value="Genomic_DNA"/>
</dbReference>
<keyword evidence="9" id="KW-1185">Reference proteome</keyword>
<accession>A0ABS5CGK4</accession>
<dbReference type="NCBIfam" id="TIGR00254">
    <property type="entry name" value="GGDEF"/>
    <property type="match status" value="1"/>
</dbReference>
<evidence type="ECO:0000256" key="2">
    <source>
        <dbReference type="ARBA" id="ARBA00022475"/>
    </source>
</evidence>
<dbReference type="Proteomes" id="UP000673394">
    <property type="component" value="Unassembled WGS sequence"/>
</dbReference>
<evidence type="ECO:0000256" key="5">
    <source>
        <dbReference type="ARBA" id="ARBA00023136"/>
    </source>
</evidence>
<feature type="transmembrane region" description="Helical" evidence="6">
    <location>
        <begin position="286"/>
        <end position="305"/>
    </location>
</feature>
<dbReference type="Gene3D" id="3.30.450.20">
    <property type="entry name" value="PAS domain"/>
    <property type="match status" value="1"/>
</dbReference>
<evidence type="ECO:0000256" key="4">
    <source>
        <dbReference type="ARBA" id="ARBA00022989"/>
    </source>
</evidence>
<keyword evidence="3 6" id="KW-0812">Transmembrane</keyword>
<dbReference type="CDD" id="cd18773">
    <property type="entry name" value="PDC1_HK_sensor"/>
    <property type="match status" value="1"/>
</dbReference>
<keyword evidence="4 6" id="KW-1133">Transmembrane helix</keyword>
<keyword evidence="5 6" id="KW-0472">Membrane</keyword>
<dbReference type="Pfam" id="PF00990">
    <property type="entry name" value="GGDEF"/>
    <property type="match status" value="1"/>
</dbReference>
<dbReference type="CDD" id="cd12912">
    <property type="entry name" value="PDC2_MCP_like"/>
    <property type="match status" value="1"/>
</dbReference>
<protein>
    <submittedName>
        <fullName evidence="8">GGDEF domain-containing protein</fullName>
    </submittedName>
</protein>
<reference evidence="8 9" key="1">
    <citation type="submission" date="2021-04" db="EMBL/GenBank/DDBJ databases">
        <title>Paenibacillus sp. DLE-14 whole genome sequence.</title>
        <authorList>
            <person name="Ham Y.J."/>
        </authorList>
    </citation>
    <scope>NUCLEOTIDE SEQUENCE [LARGE SCALE GENOMIC DNA]</scope>
    <source>
        <strain evidence="8 9">DLE-14</strain>
    </source>
</reference>
<dbReference type="InterPro" id="IPR029787">
    <property type="entry name" value="Nucleotide_cyclase"/>
</dbReference>
<organism evidence="8 9">
    <name type="scientific">Paenibacillus lignilyticus</name>
    <dbReference type="NCBI Taxonomy" id="1172615"/>
    <lineage>
        <taxon>Bacteria</taxon>
        <taxon>Bacillati</taxon>
        <taxon>Bacillota</taxon>
        <taxon>Bacilli</taxon>
        <taxon>Bacillales</taxon>
        <taxon>Paenibacillaceae</taxon>
        <taxon>Paenibacillus</taxon>
    </lineage>
</organism>
<dbReference type="SUPFAM" id="SSF55073">
    <property type="entry name" value="Nucleotide cyclase"/>
    <property type="match status" value="1"/>
</dbReference>
<comment type="subcellular location">
    <subcellularLocation>
        <location evidence="1">Cell membrane</location>
        <topology evidence="1">Multi-pass membrane protein</topology>
    </subcellularLocation>
</comment>
<keyword evidence="2" id="KW-1003">Cell membrane</keyword>
<name>A0ABS5CGK4_9BACL</name>
<dbReference type="InterPro" id="IPR043128">
    <property type="entry name" value="Rev_trsase/Diguanyl_cyclase"/>
</dbReference>
<dbReference type="InterPro" id="IPR000160">
    <property type="entry name" value="GGDEF_dom"/>
</dbReference>
<dbReference type="InterPro" id="IPR050469">
    <property type="entry name" value="Diguanylate_Cyclase"/>
</dbReference>
<evidence type="ECO:0000256" key="1">
    <source>
        <dbReference type="ARBA" id="ARBA00004651"/>
    </source>
</evidence>
<evidence type="ECO:0000313" key="9">
    <source>
        <dbReference type="Proteomes" id="UP000673394"/>
    </source>
</evidence>
<dbReference type="PROSITE" id="PS50887">
    <property type="entry name" value="GGDEF"/>
    <property type="match status" value="1"/>
</dbReference>